<organism evidence="2 4">
    <name type="scientific">Croceicoccus marinus</name>
    <dbReference type="NCBI Taxonomy" id="450378"/>
    <lineage>
        <taxon>Bacteria</taxon>
        <taxon>Pseudomonadati</taxon>
        <taxon>Pseudomonadota</taxon>
        <taxon>Alphaproteobacteria</taxon>
        <taxon>Sphingomonadales</taxon>
        <taxon>Erythrobacteraceae</taxon>
        <taxon>Croceicoccus</taxon>
    </lineage>
</organism>
<protein>
    <submittedName>
        <fullName evidence="2">Uncharacterized protein</fullName>
    </submittedName>
</protein>
<dbReference type="AlphaFoldDB" id="A0A7G6VTT3"/>
<dbReference type="EMBL" id="CP060052">
    <property type="protein sequence ID" value="QNE05168.1"/>
    <property type="molecule type" value="Genomic_DNA"/>
</dbReference>
<evidence type="ECO:0000256" key="1">
    <source>
        <dbReference type="SAM" id="MobiDB-lite"/>
    </source>
</evidence>
<sequence length="389" mass="43789">MNGHPQKTTTDRCDEGSQEPKVEQGVEESDAPQSEEPSHWQEALRDRTYDALISQWMVINDRKVLIEDVIDGRPRLVYKRGGSPLRVNTSAGHVEPDVDWLRQKHARGEARPLTMPTDIATISAFADLFDPLAVLEADPRSRALWHLASRANKDGVRRSQNAVDDWLGRKFGAGHYDHDIEQPSARTLIRAMGKVKEGATIGDLANRGGRREGDTPFPPETDRIIFDSALAYWSVEARTKQDAYEDLKIRIANANRRLQPGAVTHRLMSRSAFVERIDRLECEDTVRSKFGDEEVERRFSGAGEPVEANYCFEYGYIDATRLDNVIVFDAEDRLPFLKPWVTAIMDAKSGAILSCLVHAGDPRRETTLQALIESFSPTYRETAPSDWAA</sequence>
<proteinExistence type="predicted"/>
<gene>
    <name evidence="3" type="ORF">H4O24_00100</name>
    <name evidence="2" type="ORF">H4O24_14885</name>
</gene>
<dbReference type="EMBL" id="CP060052">
    <property type="protein sequence ID" value="QNE05148.1"/>
    <property type="molecule type" value="Genomic_DNA"/>
</dbReference>
<dbReference type="RefSeq" id="WP_185884333.1">
    <property type="nucleotide sequence ID" value="NZ_CP060052.1"/>
</dbReference>
<evidence type="ECO:0000313" key="3">
    <source>
        <dbReference type="EMBL" id="QNE05168.1"/>
    </source>
</evidence>
<feature type="region of interest" description="Disordered" evidence="1">
    <location>
        <begin position="1"/>
        <end position="41"/>
    </location>
</feature>
<name>A0A7G6VTT3_9SPHN</name>
<feature type="compositionally biased region" description="Basic and acidic residues" evidence="1">
    <location>
        <begin position="9"/>
        <end position="24"/>
    </location>
</feature>
<dbReference type="Proteomes" id="UP000515297">
    <property type="component" value="Chromosome"/>
</dbReference>
<reference evidence="2 4" key="1">
    <citation type="submission" date="2020-08" db="EMBL/GenBank/DDBJ databases">
        <authorList>
            <person name="Liu G."/>
            <person name="Sun C."/>
        </authorList>
    </citation>
    <scope>NUCLEOTIDE SEQUENCE [LARGE SCALE GENOMIC DNA]</scope>
    <source>
        <strain evidence="2 4">OT19</strain>
    </source>
</reference>
<accession>A0A7G6VTT3</accession>
<evidence type="ECO:0000313" key="4">
    <source>
        <dbReference type="Proteomes" id="UP000515297"/>
    </source>
</evidence>
<evidence type="ECO:0000313" key="2">
    <source>
        <dbReference type="EMBL" id="QNE05148.1"/>
    </source>
</evidence>